<dbReference type="AlphaFoldDB" id="A0A9Q4DL56"/>
<protein>
    <recommendedName>
        <fullName evidence="5">Holin</fullName>
    </recommendedName>
</protein>
<feature type="transmembrane region" description="Helical" evidence="2">
    <location>
        <begin position="52"/>
        <end position="70"/>
    </location>
</feature>
<evidence type="ECO:0000256" key="1">
    <source>
        <dbReference type="SAM" id="MobiDB-lite"/>
    </source>
</evidence>
<gene>
    <name evidence="3" type="ORF">MOC45_03275</name>
</gene>
<keyword evidence="2" id="KW-1133">Transmembrane helix</keyword>
<keyword evidence="2" id="KW-0812">Transmembrane</keyword>
<dbReference type="EMBL" id="JALANJ010000003">
    <property type="protein sequence ID" value="MCY8119635.1"/>
    <property type="molecule type" value="Genomic_DNA"/>
</dbReference>
<proteinExistence type="predicted"/>
<evidence type="ECO:0008006" key="5">
    <source>
        <dbReference type="Google" id="ProtNLM"/>
    </source>
</evidence>
<feature type="transmembrane region" description="Helical" evidence="2">
    <location>
        <begin position="21"/>
        <end position="40"/>
    </location>
</feature>
<comment type="caution">
    <text evidence="3">The sequence shown here is derived from an EMBL/GenBank/DDBJ whole genome shotgun (WGS) entry which is preliminary data.</text>
</comment>
<evidence type="ECO:0000313" key="3">
    <source>
        <dbReference type="EMBL" id="MCY8119635.1"/>
    </source>
</evidence>
<reference evidence="3" key="1">
    <citation type="submission" date="2022-02" db="EMBL/GenBank/DDBJ databases">
        <title>Crop Bioprotection Bacillus Genome Sequencing.</title>
        <authorList>
            <person name="Dunlap C."/>
        </authorList>
    </citation>
    <scope>NUCLEOTIDE SEQUENCE</scope>
    <source>
        <strain evidence="3">M18B4</strain>
    </source>
</reference>
<feature type="compositionally biased region" description="Acidic residues" evidence="1">
    <location>
        <begin position="91"/>
        <end position="102"/>
    </location>
</feature>
<keyword evidence="2" id="KW-0472">Membrane</keyword>
<dbReference type="Proteomes" id="UP001070352">
    <property type="component" value="Unassembled WGS sequence"/>
</dbReference>
<feature type="region of interest" description="Disordered" evidence="1">
    <location>
        <begin position="76"/>
        <end position="102"/>
    </location>
</feature>
<organism evidence="3 4">
    <name type="scientific">Bacillus spizizenii</name>
    <name type="common">Bacillus subtilis subsp. spizizenii</name>
    <dbReference type="NCBI Taxonomy" id="96241"/>
    <lineage>
        <taxon>Bacteria</taxon>
        <taxon>Bacillati</taxon>
        <taxon>Bacillota</taxon>
        <taxon>Bacilli</taxon>
        <taxon>Bacillales</taxon>
        <taxon>Bacillaceae</taxon>
        <taxon>Bacillus</taxon>
    </lineage>
</organism>
<accession>A0A9Q4DL56</accession>
<evidence type="ECO:0000313" key="4">
    <source>
        <dbReference type="Proteomes" id="UP001070352"/>
    </source>
</evidence>
<name>A0A9Q4DL56_BACSC</name>
<evidence type="ECO:0000256" key="2">
    <source>
        <dbReference type="SAM" id="Phobius"/>
    </source>
</evidence>
<sequence>MKKVKKGSYWKDGLSVDETRFSVLVVMALVGFGYALYSHFNNGDITANLLDLVKVLIFSIVGMNVANFVAEPFRSKREDGKNPTYNVNADQYEDNFDPENNK</sequence>